<dbReference type="InterPro" id="IPR025392">
    <property type="entry name" value="DUF4124"/>
</dbReference>
<dbReference type="Proteomes" id="UP000094769">
    <property type="component" value="Unassembled WGS sequence"/>
</dbReference>
<name>A0A7Z0VP92_9GAMM</name>
<evidence type="ECO:0000259" key="3">
    <source>
        <dbReference type="Pfam" id="PF13511"/>
    </source>
</evidence>
<accession>A0A7Z0VP92</accession>
<dbReference type="OrthoDB" id="7068596at2"/>
<comment type="caution">
    <text evidence="4">The sequence shown here is derived from an EMBL/GenBank/DDBJ whole genome shotgun (WGS) entry which is preliminary data.</text>
</comment>
<dbReference type="Pfam" id="PF13511">
    <property type="entry name" value="DUF4124"/>
    <property type="match status" value="1"/>
</dbReference>
<evidence type="ECO:0000313" key="4">
    <source>
        <dbReference type="EMBL" id="ODJ88970.1"/>
    </source>
</evidence>
<reference evidence="4 5" key="1">
    <citation type="submission" date="2016-06" db="EMBL/GenBank/DDBJ databases">
        <title>Genome sequence of endosymbiont of Candidatus Endolucinida thiodiazotropha.</title>
        <authorList>
            <person name="Poehlein A."/>
            <person name="Koenig S."/>
            <person name="Heiden S.E."/>
            <person name="Thuermer A."/>
            <person name="Voget S."/>
            <person name="Daniel R."/>
            <person name="Markert S."/>
            <person name="Gros O."/>
            <person name="Schweder T."/>
        </authorList>
    </citation>
    <scope>NUCLEOTIDE SEQUENCE [LARGE SCALE GENOMIC DNA]</scope>
    <source>
        <strain evidence="4 5">COS</strain>
    </source>
</reference>
<proteinExistence type="predicted"/>
<keyword evidence="5" id="KW-1185">Reference proteome</keyword>
<evidence type="ECO:0000256" key="2">
    <source>
        <dbReference type="SAM" id="MobiDB-lite"/>
    </source>
</evidence>
<organism evidence="4 5">
    <name type="scientific">Candidatus Thiodiazotropha endolucinida</name>
    <dbReference type="NCBI Taxonomy" id="1655433"/>
    <lineage>
        <taxon>Bacteria</taxon>
        <taxon>Pseudomonadati</taxon>
        <taxon>Pseudomonadota</taxon>
        <taxon>Gammaproteobacteria</taxon>
        <taxon>Chromatiales</taxon>
        <taxon>Sedimenticolaceae</taxon>
        <taxon>Candidatus Thiodiazotropha</taxon>
    </lineage>
</organism>
<sequence>MMYDTGIQSVKQTLLLALLLPFLTVASAETYRWVNEEGVVTYSQTPPPDVKAETVKIRTTPAGSGVDSKKQLEELRQRLADSAEDRALKKAQKKEQAEIKAENRKNCNIARKNLEQLTALGNRLYKTEDGYVRLTEENRQKKMQQAREQIKEHCKR</sequence>
<gene>
    <name evidence="4" type="ORF">CODIS_05810</name>
</gene>
<keyword evidence="1" id="KW-0175">Coiled coil</keyword>
<feature type="domain" description="DUF4124" evidence="3">
    <location>
        <begin position="16"/>
        <end position="62"/>
    </location>
</feature>
<protein>
    <recommendedName>
        <fullName evidence="3">DUF4124 domain-containing protein</fullName>
    </recommendedName>
</protein>
<feature type="coiled-coil region" evidence="1">
    <location>
        <begin position="72"/>
        <end position="100"/>
    </location>
</feature>
<dbReference type="AlphaFoldDB" id="A0A7Z0VP92"/>
<evidence type="ECO:0000313" key="5">
    <source>
        <dbReference type="Proteomes" id="UP000094769"/>
    </source>
</evidence>
<feature type="region of interest" description="Disordered" evidence="2">
    <location>
        <begin position="136"/>
        <end position="156"/>
    </location>
</feature>
<dbReference type="EMBL" id="MARB01000003">
    <property type="protein sequence ID" value="ODJ88970.1"/>
    <property type="molecule type" value="Genomic_DNA"/>
</dbReference>
<evidence type="ECO:0000256" key="1">
    <source>
        <dbReference type="SAM" id="Coils"/>
    </source>
</evidence>